<keyword evidence="3" id="KW-1185">Reference proteome</keyword>
<evidence type="ECO:0000256" key="1">
    <source>
        <dbReference type="SAM" id="MobiDB-lite"/>
    </source>
</evidence>
<dbReference type="AlphaFoldDB" id="A0AAE1DIP6"/>
<dbReference type="Proteomes" id="UP001283361">
    <property type="component" value="Unassembled WGS sequence"/>
</dbReference>
<feature type="compositionally biased region" description="Polar residues" evidence="1">
    <location>
        <begin position="84"/>
        <end position="95"/>
    </location>
</feature>
<comment type="caution">
    <text evidence="2">The sequence shown here is derived from an EMBL/GenBank/DDBJ whole genome shotgun (WGS) entry which is preliminary data.</text>
</comment>
<gene>
    <name evidence="2" type="ORF">RRG08_008289</name>
</gene>
<dbReference type="EMBL" id="JAWDGP010003662">
    <property type="protein sequence ID" value="KAK3772051.1"/>
    <property type="molecule type" value="Genomic_DNA"/>
</dbReference>
<name>A0AAE1DIP6_9GAST</name>
<accession>A0AAE1DIP6</accession>
<sequence length="95" mass="10590">MRDMRYFERRISASWPLANGLDVYLLIIHTVLALMVRGDSASPDTFNHSHRVFESCPVEVDELSASSPSLSPRGPVRARRFNKNSRTGEISVTGG</sequence>
<protein>
    <submittedName>
        <fullName evidence="2">Uncharacterized protein</fullName>
    </submittedName>
</protein>
<evidence type="ECO:0000313" key="3">
    <source>
        <dbReference type="Proteomes" id="UP001283361"/>
    </source>
</evidence>
<feature type="region of interest" description="Disordered" evidence="1">
    <location>
        <begin position="64"/>
        <end position="95"/>
    </location>
</feature>
<proteinExistence type="predicted"/>
<reference evidence="2" key="1">
    <citation type="journal article" date="2023" name="G3 (Bethesda)">
        <title>A reference genome for the long-term kleptoplast-retaining sea slug Elysia crispata morphotype clarki.</title>
        <authorList>
            <person name="Eastman K.E."/>
            <person name="Pendleton A.L."/>
            <person name="Shaikh M.A."/>
            <person name="Suttiyut T."/>
            <person name="Ogas R."/>
            <person name="Tomko P."/>
            <person name="Gavelis G."/>
            <person name="Widhalm J.R."/>
            <person name="Wisecaver J.H."/>
        </authorList>
    </citation>
    <scope>NUCLEOTIDE SEQUENCE</scope>
    <source>
        <strain evidence="2">ECLA1</strain>
    </source>
</reference>
<evidence type="ECO:0000313" key="2">
    <source>
        <dbReference type="EMBL" id="KAK3772051.1"/>
    </source>
</evidence>
<organism evidence="2 3">
    <name type="scientific">Elysia crispata</name>
    <name type="common">lettuce slug</name>
    <dbReference type="NCBI Taxonomy" id="231223"/>
    <lineage>
        <taxon>Eukaryota</taxon>
        <taxon>Metazoa</taxon>
        <taxon>Spiralia</taxon>
        <taxon>Lophotrochozoa</taxon>
        <taxon>Mollusca</taxon>
        <taxon>Gastropoda</taxon>
        <taxon>Heterobranchia</taxon>
        <taxon>Euthyneura</taxon>
        <taxon>Panpulmonata</taxon>
        <taxon>Sacoglossa</taxon>
        <taxon>Placobranchoidea</taxon>
        <taxon>Plakobranchidae</taxon>
        <taxon>Elysia</taxon>
    </lineage>
</organism>